<dbReference type="Proteomes" id="UP000298263">
    <property type="component" value="Unassembled WGS sequence"/>
</dbReference>
<protein>
    <submittedName>
        <fullName evidence="1">Uncharacterized protein</fullName>
    </submittedName>
</protein>
<dbReference type="RefSeq" id="WP_135588582.1">
    <property type="nucleotide sequence ID" value="NZ_RQGO01000015.1"/>
</dbReference>
<comment type="caution">
    <text evidence="1">The sequence shown here is derived from an EMBL/GenBank/DDBJ whole genome shotgun (WGS) entry which is preliminary data.</text>
</comment>
<keyword evidence="2" id="KW-1185">Reference proteome</keyword>
<evidence type="ECO:0000313" key="2">
    <source>
        <dbReference type="Proteomes" id="UP000298263"/>
    </source>
</evidence>
<reference evidence="1" key="1">
    <citation type="journal article" date="2019" name="PLoS Negl. Trop. Dis.">
        <title>Revisiting the worldwide diversity of Leptospira species in the environment.</title>
        <authorList>
            <person name="Vincent A.T."/>
            <person name="Schiettekatte O."/>
            <person name="Bourhy P."/>
            <person name="Veyrier F.J."/>
            <person name="Picardeau M."/>
        </authorList>
    </citation>
    <scope>NUCLEOTIDE SEQUENCE [LARGE SCALE GENOMIC DNA]</scope>
    <source>
        <strain evidence="1">201702422</strain>
    </source>
</reference>
<dbReference type="EMBL" id="RQGP01000032">
    <property type="protein sequence ID" value="TGL85954.1"/>
    <property type="molecule type" value="Genomic_DNA"/>
</dbReference>
<evidence type="ECO:0000313" key="1">
    <source>
        <dbReference type="EMBL" id="TGL85954.1"/>
    </source>
</evidence>
<proteinExistence type="predicted"/>
<sequence length="62" mass="7208">MFTKIWSLLSQLDLYHGQSVVNTELQLFTLGLSRMKGDSEIVNLWKTFSKTYDDNQKKNAPK</sequence>
<accession>A0A4Z1A852</accession>
<gene>
    <name evidence="1" type="ORF">EHQ69_17895</name>
</gene>
<name>A0A4Z1A852_9LEPT</name>
<organism evidence="1 2">
    <name type="scientific">Leptospira congkakensis</name>
    <dbReference type="NCBI Taxonomy" id="2484932"/>
    <lineage>
        <taxon>Bacteria</taxon>
        <taxon>Pseudomonadati</taxon>
        <taxon>Spirochaetota</taxon>
        <taxon>Spirochaetia</taxon>
        <taxon>Leptospirales</taxon>
        <taxon>Leptospiraceae</taxon>
        <taxon>Leptospira</taxon>
    </lineage>
</organism>
<dbReference type="AlphaFoldDB" id="A0A4Z1A852"/>